<gene>
    <name evidence="1" type="ORF">IQ249_10260</name>
</gene>
<proteinExistence type="predicted"/>
<organism evidence="1 2">
    <name type="scientific">Lusitaniella coriacea LEGE 07157</name>
    <dbReference type="NCBI Taxonomy" id="945747"/>
    <lineage>
        <taxon>Bacteria</taxon>
        <taxon>Bacillati</taxon>
        <taxon>Cyanobacteriota</taxon>
        <taxon>Cyanophyceae</taxon>
        <taxon>Spirulinales</taxon>
        <taxon>Lusitaniellaceae</taxon>
        <taxon>Lusitaniella</taxon>
    </lineage>
</organism>
<dbReference type="EMBL" id="JADEWZ010000013">
    <property type="protein sequence ID" value="MBE9116279.1"/>
    <property type="molecule type" value="Genomic_DNA"/>
</dbReference>
<accession>A0A8J7DWC4</accession>
<dbReference type="InterPro" id="IPR005368">
    <property type="entry name" value="UPF0175"/>
</dbReference>
<dbReference type="Pfam" id="PF03683">
    <property type="entry name" value="UPF0175"/>
    <property type="match status" value="1"/>
</dbReference>
<keyword evidence="2" id="KW-1185">Reference proteome</keyword>
<dbReference type="Proteomes" id="UP000654482">
    <property type="component" value="Unassembled WGS sequence"/>
</dbReference>
<name>A0A8J7DWC4_9CYAN</name>
<reference evidence="1" key="1">
    <citation type="submission" date="2020-10" db="EMBL/GenBank/DDBJ databases">
        <authorList>
            <person name="Castelo-Branco R."/>
            <person name="Eusebio N."/>
            <person name="Adriana R."/>
            <person name="Vieira A."/>
            <person name="Brugerolle De Fraissinette N."/>
            <person name="Rezende De Castro R."/>
            <person name="Schneider M.P."/>
            <person name="Vasconcelos V."/>
            <person name="Leao P.N."/>
        </authorList>
    </citation>
    <scope>NUCLEOTIDE SEQUENCE</scope>
    <source>
        <strain evidence="1">LEGE 07157</strain>
    </source>
</reference>
<dbReference type="AlphaFoldDB" id="A0A8J7DWC4"/>
<evidence type="ECO:0000313" key="2">
    <source>
        <dbReference type="Proteomes" id="UP000654482"/>
    </source>
</evidence>
<sequence>MSVVISDEILEASQLTPREFRQEIALYLFQTDRLTLGYASKLAELSAKDFRQLLKQRNIPLFSYDVADFELDLKNLRELGRLTHHG</sequence>
<evidence type="ECO:0000313" key="1">
    <source>
        <dbReference type="EMBL" id="MBE9116279.1"/>
    </source>
</evidence>
<dbReference type="RefSeq" id="WP_194029377.1">
    <property type="nucleotide sequence ID" value="NZ_JADEWZ010000013.1"/>
</dbReference>
<comment type="caution">
    <text evidence="1">The sequence shown here is derived from an EMBL/GenBank/DDBJ whole genome shotgun (WGS) entry which is preliminary data.</text>
</comment>
<protein>
    <submittedName>
        <fullName evidence="1">UPF0175 family protein</fullName>
    </submittedName>
</protein>